<evidence type="ECO:0000256" key="2">
    <source>
        <dbReference type="ARBA" id="ARBA00007448"/>
    </source>
</evidence>
<feature type="region of interest" description="Disordered" evidence="12">
    <location>
        <begin position="466"/>
        <end position="492"/>
    </location>
</feature>
<dbReference type="Pfam" id="PF08740">
    <property type="entry name" value="BCS1_N"/>
    <property type="match status" value="1"/>
</dbReference>
<evidence type="ECO:0000256" key="7">
    <source>
        <dbReference type="ARBA" id="ARBA00022840"/>
    </source>
</evidence>
<keyword evidence="8 13" id="KW-1133">Transmembrane helix</keyword>
<proteinExistence type="inferred from homology"/>
<gene>
    <name evidence="16" type="ORF">M427DRAFT_131099</name>
</gene>
<evidence type="ECO:0000259" key="15">
    <source>
        <dbReference type="SMART" id="SM01024"/>
    </source>
</evidence>
<organism evidence="16 17">
    <name type="scientific">Gonapodya prolifera (strain JEL478)</name>
    <name type="common">Monoblepharis prolifera</name>
    <dbReference type="NCBI Taxonomy" id="1344416"/>
    <lineage>
        <taxon>Eukaryota</taxon>
        <taxon>Fungi</taxon>
        <taxon>Fungi incertae sedis</taxon>
        <taxon>Chytridiomycota</taxon>
        <taxon>Chytridiomycota incertae sedis</taxon>
        <taxon>Monoblepharidomycetes</taxon>
        <taxon>Monoblepharidales</taxon>
        <taxon>Gonapodyaceae</taxon>
        <taxon>Gonapodya</taxon>
    </lineage>
</organism>
<evidence type="ECO:0000313" key="17">
    <source>
        <dbReference type="Proteomes" id="UP000070544"/>
    </source>
</evidence>
<dbReference type="GO" id="GO:0005743">
    <property type="term" value="C:mitochondrial inner membrane"/>
    <property type="evidence" value="ECO:0007669"/>
    <property type="project" value="UniProtKB-SubCell"/>
</dbReference>
<accession>A0A139AWG6</accession>
<keyword evidence="17" id="KW-1185">Reference proteome</keyword>
<feature type="domain" description="BCS1 N-terminal" evidence="15">
    <location>
        <begin position="47"/>
        <end position="238"/>
    </location>
</feature>
<feature type="region of interest" description="Disordered" evidence="12">
    <location>
        <begin position="337"/>
        <end position="380"/>
    </location>
</feature>
<dbReference type="PANTHER" id="PTHR23070">
    <property type="entry name" value="BCS1 AAA-TYPE ATPASE"/>
    <property type="match status" value="1"/>
</dbReference>
<comment type="subcellular location">
    <subcellularLocation>
        <location evidence="1">Mitochondrion inner membrane</location>
        <topology evidence="1">Single-pass membrane protein</topology>
    </subcellularLocation>
</comment>
<dbReference type="Proteomes" id="UP000070544">
    <property type="component" value="Unassembled WGS sequence"/>
</dbReference>
<dbReference type="SMART" id="SM00382">
    <property type="entry name" value="AAA"/>
    <property type="match status" value="1"/>
</dbReference>
<evidence type="ECO:0000313" key="16">
    <source>
        <dbReference type="EMBL" id="KXS20923.1"/>
    </source>
</evidence>
<feature type="compositionally biased region" description="Gly residues" evidence="12">
    <location>
        <begin position="359"/>
        <end position="379"/>
    </location>
</feature>
<dbReference type="InterPro" id="IPR003593">
    <property type="entry name" value="AAA+_ATPase"/>
</dbReference>
<evidence type="ECO:0000256" key="1">
    <source>
        <dbReference type="ARBA" id="ARBA00004434"/>
    </source>
</evidence>
<dbReference type="InterPro" id="IPR003959">
    <property type="entry name" value="ATPase_AAA_core"/>
</dbReference>
<feature type="domain" description="AAA+ ATPase" evidence="14">
    <location>
        <begin position="267"/>
        <end position="447"/>
    </location>
</feature>
<feature type="transmembrane region" description="Helical" evidence="13">
    <location>
        <begin position="39"/>
        <end position="61"/>
    </location>
</feature>
<evidence type="ECO:0000256" key="11">
    <source>
        <dbReference type="ARBA" id="ARBA00048778"/>
    </source>
</evidence>
<evidence type="ECO:0000256" key="4">
    <source>
        <dbReference type="ARBA" id="ARBA00022741"/>
    </source>
</evidence>
<sequence>MSPVASTLVDSPRKQPAASPLSLARLVSQLIGINVGDSVTASGIIAAALGALLFTVARVIFSYLSEYIKKMIIATVQFDSREESYAWILNYLSCHPLSRTALQFAVVSEVSRPLESRRSGPMPVALMTDNWTLGNELQWLPKAFFLPADGTHFFWFGYNLLQVSIASTGSSGGGYPMYTNKSISVSALLSRKVLENLIKEAQRLWVEVEKGRTSVYVADGGMQWRGVRSRPIRGLHTVVLDEGVKHKIVSDVTEFLRSEKWYAERGIPYRSLFYGSPGSGKTSFINALAGHFRLNIYVISLSNPNLSDDGLVRLLSLTPTRCVLLLEDVDVAFSSRDEQGDADAQDAAAATGGAPLPGPAGGGGGRGGRGGRTAPGMGRGQNVMGPMGLLGVGRQSLTLSGLLNALDGVAGQEGRVVCLTTNHIEQLDPALIRPGRVDVRLFFDRASRWQAKELFLNFYANAGTDDTDEGADAPESSTTPTPASTLTSVAQPTAAAAAAAPPAVARTPSGIAKVEALRAASAATLNELADAFAASIPERKFSMAELQLFLMKFKKDPRGAVDGIDDLLRGAEVNVGKPVEGKGGEAVALVPMPKTDAATKVGEAVTLVQTPNQESTVKEGEVEETGSSVLTPKADFQVEGPSTQTRAETNGRGEVTEKEDTAAGSADLTTVGKVAAIDSVTVARAADSAN</sequence>
<evidence type="ECO:0000256" key="6">
    <source>
        <dbReference type="ARBA" id="ARBA00022801"/>
    </source>
</evidence>
<feature type="compositionally biased region" description="Basic and acidic residues" evidence="12">
    <location>
        <begin position="649"/>
        <end position="661"/>
    </location>
</feature>
<reference evidence="16 17" key="1">
    <citation type="journal article" date="2015" name="Genome Biol. Evol.">
        <title>Phylogenomic analyses indicate that early fungi evolved digesting cell walls of algal ancestors of land plants.</title>
        <authorList>
            <person name="Chang Y."/>
            <person name="Wang S."/>
            <person name="Sekimoto S."/>
            <person name="Aerts A.L."/>
            <person name="Choi C."/>
            <person name="Clum A."/>
            <person name="LaButti K.M."/>
            <person name="Lindquist E.A."/>
            <person name="Yee Ngan C."/>
            <person name="Ohm R.A."/>
            <person name="Salamov A.A."/>
            <person name="Grigoriev I.V."/>
            <person name="Spatafora J.W."/>
            <person name="Berbee M.L."/>
        </authorList>
    </citation>
    <scope>NUCLEOTIDE SEQUENCE [LARGE SCALE GENOMIC DNA]</scope>
    <source>
        <strain evidence="16 17">JEL478</strain>
    </source>
</reference>
<keyword evidence="10 13" id="KW-0472">Membrane</keyword>
<feature type="compositionally biased region" description="Low complexity" evidence="12">
    <location>
        <begin position="345"/>
        <end position="354"/>
    </location>
</feature>
<protein>
    <submittedName>
        <fullName evidence="16">p-loop containing nucleoside triphosphate hydrolase protein</fullName>
    </submittedName>
</protein>
<name>A0A139AWG6_GONPJ</name>
<evidence type="ECO:0000256" key="13">
    <source>
        <dbReference type="SAM" id="Phobius"/>
    </source>
</evidence>
<feature type="compositionally biased region" description="Low complexity" evidence="12">
    <location>
        <begin position="473"/>
        <end position="492"/>
    </location>
</feature>
<dbReference type="Pfam" id="PF00004">
    <property type="entry name" value="AAA"/>
    <property type="match status" value="2"/>
</dbReference>
<comment type="catalytic activity">
    <reaction evidence="11">
        <text>ATP + H2O = ADP + phosphate + H(+)</text>
        <dbReference type="Rhea" id="RHEA:13065"/>
        <dbReference type="ChEBI" id="CHEBI:15377"/>
        <dbReference type="ChEBI" id="CHEBI:15378"/>
        <dbReference type="ChEBI" id="CHEBI:30616"/>
        <dbReference type="ChEBI" id="CHEBI:43474"/>
        <dbReference type="ChEBI" id="CHEBI:456216"/>
    </reaction>
    <physiologicalReaction direction="left-to-right" evidence="11">
        <dbReference type="Rhea" id="RHEA:13066"/>
    </physiologicalReaction>
</comment>
<dbReference type="Pfam" id="PF25426">
    <property type="entry name" value="AAA_lid_BCS1"/>
    <property type="match status" value="1"/>
</dbReference>
<dbReference type="InterPro" id="IPR027417">
    <property type="entry name" value="P-loop_NTPase"/>
</dbReference>
<feature type="region of interest" description="Disordered" evidence="12">
    <location>
        <begin position="639"/>
        <end position="663"/>
    </location>
</feature>
<dbReference type="GO" id="GO:0005524">
    <property type="term" value="F:ATP binding"/>
    <property type="evidence" value="ECO:0007669"/>
    <property type="project" value="UniProtKB-KW"/>
</dbReference>
<comment type="similarity">
    <text evidence="2">Belongs to the AAA ATPase family. BCS1 subfamily.</text>
</comment>
<evidence type="ECO:0000259" key="14">
    <source>
        <dbReference type="SMART" id="SM00382"/>
    </source>
</evidence>
<evidence type="ECO:0000256" key="9">
    <source>
        <dbReference type="ARBA" id="ARBA00023128"/>
    </source>
</evidence>
<evidence type="ECO:0000256" key="12">
    <source>
        <dbReference type="SAM" id="MobiDB-lite"/>
    </source>
</evidence>
<keyword evidence="5" id="KW-0999">Mitochondrion inner membrane</keyword>
<dbReference type="SUPFAM" id="SSF52540">
    <property type="entry name" value="P-loop containing nucleoside triphosphate hydrolases"/>
    <property type="match status" value="1"/>
</dbReference>
<dbReference type="GO" id="GO:0016887">
    <property type="term" value="F:ATP hydrolysis activity"/>
    <property type="evidence" value="ECO:0007669"/>
    <property type="project" value="InterPro"/>
</dbReference>
<evidence type="ECO:0000256" key="3">
    <source>
        <dbReference type="ARBA" id="ARBA00022692"/>
    </source>
</evidence>
<dbReference type="EMBL" id="KQ965734">
    <property type="protein sequence ID" value="KXS20923.1"/>
    <property type="molecule type" value="Genomic_DNA"/>
</dbReference>
<dbReference type="STRING" id="1344416.A0A139AWG6"/>
<evidence type="ECO:0000256" key="8">
    <source>
        <dbReference type="ARBA" id="ARBA00022989"/>
    </source>
</evidence>
<dbReference type="OrthoDB" id="10251412at2759"/>
<keyword evidence="7" id="KW-0067">ATP-binding</keyword>
<keyword evidence="4" id="KW-0547">Nucleotide-binding</keyword>
<keyword evidence="6 16" id="KW-0378">Hydrolase</keyword>
<dbReference type="InterPro" id="IPR057495">
    <property type="entry name" value="AAA_lid_BCS1"/>
</dbReference>
<dbReference type="SMART" id="SM01024">
    <property type="entry name" value="BCS1_N"/>
    <property type="match status" value="1"/>
</dbReference>
<dbReference type="InterPro" id="IPR050747">
    <property type="entry name" value="Mitochondrial_chaperone_BCS1"/>
</dbReference>
<keyword evidence="3 13" id="KW-0812">Transmembrane</keyword>
<evidence type="ECO:0000256" key="10">
    <source>
        <dbReference type="ARBA" id="ARBA00023136"/>
    </source>
</evidence>
<evidence type="ECO:0000256" key="5">
    <source>
        <dbReference type="ARBA" id="ARBA00022792"/>
    </source>
</evidence>
<dbReference type="InterPro" id="IPR014851">
    <property type="entry name" value="BCS1_N"/>
</dbReference>
<dbReference type="Gene3D" id="3.40.50.300">
    <property type="entry name" value="P-loop containing nucleotide triphosphate hydrolases"/>
    <property type="match status" value="1"/>
</dbReference>
<dbReference type="AlphaFoldDB" id="A0A139AWG6"/>
<keyword evidence="9" id="KW-0496">Mitochondrion</keyword>